<reference evidence="5" key="2">
    <citation type="submission" date="2015-03" db="UniProtKB">
        <authorList>
            <consortium name="EnsemblPlants"/>
        </authorList>
    </citation>
    <scope>IDENTIFICATION</scope>
</reference>
<evidence type="ECO:0000256" key="2">
    <source>
        <dbReference type="ARBA" id="ARBA00022857"/>
    </source>
</evidence>
<keyword evidence="2" id="KW-0521">NADP</keyword>
<evidence type="ECO:0000313" key="6">
    <source>
        <dbReference type="Proteomes" id="UP000026960"/>
    </source>
</evidence>
<dbReference type="EnsemblPlants" id="OBART04G08000.1">
    <property type="protein sequence ID" value="OBART04G08000.1"/>
    <property type="gene ID" value="OBART04G08000"/>
</dbReference>
<keyword evidence="6" id="KW-1185">Reference proteome</keyword>
<dbReference type="HOGENOM" id="CLU_2137311_0_0_1"/>
<dbReference type="InterPro" id="IPR050791">
    <property type="entry name" value="Aldo-Keto_reductase"/>
</dbReference>
<dbReference type="Gene3D" id="3.20.20.100">
    <property type="entry name" value="NADP-dependent oxidoreductase domain"/>
    <property type="match status" value="1"/>
</dbReference>
<keyword evidence="3" id="KW-0560">Oxidoreductase</keyword>
<comment type="similarity">
    <text evidence="1">Belongs to the aldo/keto reductase family.</text>
</comment>
<evidence type="ECO:0000256" key="4">
    <source>
        <dbReference type="SAM" id="MobiDB-lite"/>
    </source>
</evidence>
<dbReference type="Proteomes" id="UP000026960">
    <property type="component" value="Chromosome 4"/>
</dbReference>
<dbReference type="eggNOG" id="KOG1575">
    <property type="taxonomic scope" value="Eukaryota"/>
</dbReference>
<feature type="region of interest" description="Disordered" evidence="4">
    <location>
        <begin position="42"/>
        <end position="66"/>
    </location>
</feature>
<evidence type="ECO:0000313" key="5">
    <source>
        <dbReference type="EnsemblPlants" id="OBART04G08000.1"/>
    </source>
</evidence>
<dbReference type="AlphaFoldDB" id="A0A0D3FUC5"/>
<reference evidence="5" key="1">
    <citation type="journal article" date="2009" name="Rice">
        <title>De Novo Next Generation Sequencing of Plant Genomes.</title>
        <authorList>
            <person name="Rounsley S."/>
            <person name="Marri P.R."/>
            <person name="Yu Y."/>
            <person name="He R."/>
            <person name="Sisneros N."/>
            <person name="Goicoechea J.L."/>
            <person name="Lee S.J."/>
            <person name="Angelova A."/>
            <person name="Kudrna D."/>
            <person name="Luo M."/>
            <person name="Affourtit J."/>
            <person name="Desany B."/>
            <person name="Knight J."/>
            <person name="Niazi F."/>
            <person name="Egholm M."/>
            <person name="Wing R.A."/>
        </authorList>
    </citation>
    <scope>NUCLEOTIDE SEQUENCE [LARGE SCALE GENOMIC DNA]</scope>
    <source>
        <strain evidence="5">cv. IRGC 105608</strain>
    </source>
</reference>
<proteinExistence type="inferred from homology"/>
<dbReference type="PANTHER" id="PTHR43625">
    <property type="entry name" value="AFLATOXIN B1 ALDEHYDE REDUCTASE"/>
    <property type="match status" value="1"/>
</dbReference>
<protein>
    <submittedName>
        <fullName evidence="5">Uncharacterized protein</fullName>
    </submittedName>
</protein>
<dbReference type="PaxDb" id="65489-OBART04G08000.1"/>
<sequence length="113" mass="12227">MSEQDYRKDLPRFQPENMEKNTVIFERVSTMSARKGLHGVAAGAGVGASSGERRLPDPGHQNHQGGQLDQNVAALGVRLAAEEMAELESLAAADVLRGDRFAMVQQIVPQGTR</sequence>
<evidence type="ECO:0000256" key="1">
    <source>
        <dbReference type="ARBA" id="ARBA00007905"/>
    </source>
</evidence>
<dbReference type="GO" id="GO:0016491">
    <property type="term" value="F:oxidoreductase activity"/>
    <property type="evidence" value="ECO:0007669"/>
    <property type="project" value="UniProtKB-KW"/>
</dbReference>
<dbReference type="GO" id="GO:0005737">
    <property type="term" value="C:cytoplasm"/>
    <property type="evidence" value="ECO:0007669"/>
    <property type="project" value="TreeGrafter"/>
</dbReference>
<dbReference type="InterPro" id="IPR036812">
    <property type="entry name" value="NAD(P)_OxRdtase_dom_sf"/>
</dbReference>
<dbReference type="STRING" id="65489.A0A0D3FUC5"/>
<organism evidence="5">
    <name type="scientific">Oryza barthii</name>
    <dbReference type="NCBI Taxonomy" id="65489"/>
    <lineage>
        <taxon>Eukaryota</taxon>
        <taxon>Viridiplantae</taxon>
        <taxon>Streptophyta</taxon>
        <taxon>Embryophyta</taxon>
        <taxon>Tracheophyta</taxon>
        <taxon>Spermatophyta</taxon>
        <taxon>Magnoliopsida</taxon>
        <taxon>Liliopsida</taxon>
        <taxon>Poales</taxon>
        <taxon>Poaceae</taxon>
        <taxon>BOP clade</taxon>
        <taxon>Oryzoideae</taxon>
        <taxon>Oryzeae</taxon>
        <taxon>Oryzinae</taxon>
        <taxon>Oryza</taxon>
    </lineage>
</organism>
<name>A0A0D3FUC5_9ORYZ</name>
<dbReference type="PANTHER" id="PTHR43625:SF40">
    <property type="entry name" value="ALDO-KETO REDUCTASE YAKC [NADP(+)]"/>
    <property type="match status" value="1"/>
</dbReference>
<accession>A0A0D3FUC5</accession>
<dbReference type="SUPFAM" id="SSF51430">
    <property type="entry name" value="NAD(P)-linked oxidoreductase"/>
    <property type="match status" value="1"/>
</dbReference>
<dbReference type="Gramene" id="OBART04G08000.1">
    <property type="protein sequence ID" value="OBART04G08000.1"/>
    <property type="gene ID" value="OBART04G08000"/>
</dbReference>
<evidence type="ECO:0000256" key="3">
    <source>
        <dbReference type="ARBA" id="ARBA00023002"/>
    </source>
</evidence>